<keyword evidence="2" id="KW-0805">Transcription regulation</keyword>
<organism evidence="6 7">
    <name type="scientific">Microlunatus aurantiacus</name>
    <dbReference type="NCBI Taxonomy" id="446786"/>
    <lineage>
        <taxon>Bacteria</taxon>
        <taxon>Bacillati</taxon>
        <taxon>Actinomycetota</taxon>
        <taxon>Actinomycetes</taxon>
        <taxon>Propionibacteriales</taxon>
        <taxon>Propionibacteriaceae</taxon>
        <taxon>Microlunatus</taxon>
    </lineage>
</organism>
<evidence type="ECO:0000256" key="3">
    <source>
        <dbReference type="ARBA" id="ARBA00023125"/>
    </source>
</evidence>
<name>A0ABP7CL00_9ACTN</name>
<protein>
    <recommendedName>
        <fullName evidence="5">LysR substrate-binding domain-containing protein</fullName>
    </recommendedName>
</protein>
<comment type="caution">
    <text evidence="6">The sequence shown here is derived from an EMBL/GenBank/DDBJ whole genome shotgun (WGS) entry which is preliminary data.</text>
</comment>
<sequence>MTRTPASQPRYDGPGLRVAFVPGVTPDKWARSWRERPGRIRLQLVALDAAEAEAAVRSGEVDMALVRLPVEPTDLHLVRLYDEVPVVVVSREHPIAAYDDIALADLAAEQLVTGPPGDLVPTVDQLDFPVMSDQDAVEVAAAGTGVVVLPMSVARLHHRKDVVARPVRDLEPTTVALVWRVDRDDELTQAFVGVVRGRTPRSSRG</sequence>
<evidence type="ECO:0000256" key="4">
    <source>
        <dbReference type="ARBA" id="ARBA00023163"/>
    </source>
</evidence>
<dbReference type="Proteomes" id="UP001500051">
    <property type="component" value="Unassembled WGS sequence"/>
</dbReference>
<dbReference type="RefSeq" id="WP_344810449.1">
    <property type="nucleotide sequence ID" value="NZ_BAAAYX010000002.1"/>
</dbReference>
<dbReference type="PANTHER" id="PTHR30346">
    <property type="entry name" value="TRANSCRIPTIONAL DUAL REGULATOR HCAR-RELATED"/>
    <property type="match status" value="1"/>
</dbReference>
<evidence type="ECO:0000256" key="2">
    <source>
        <dbReference type="ARBA" id="ARBA00023015"/>
    </source>
</evidence>
<keyword evidence="7" id="KW-1185">Reference proteome</keyword>
<evidence type="ECO:0000256" key="1">
    <source>
        <dbReference type="ARBA" id="ARBA00009437"/>
    </source>
</evidence>
<evidence type="ECO:0000313" key="7">
    <source>
        <dbReference type="Proteomes" id="UP001500051"/>
    </source>
</evidence>
<dbReference type="EMBL" id="BAAAYX010000002">
    <property type="protein sequence ID" value="GAA3690981.1"/>
    <property type="molecule type" value="Genomic_DNA"/>
</dbReference>
<dbReference type="CDD" id="cd08414">
    <property type="entry name" value="PBP2_LTTR_aromatics_like"/>
    <property type="match status" value="1"/>
</dbReference>
<comment type="similarity">
    <text evidence="1">Belongs to the LysR transcriptional regulatory family.</text>
</comment>
<dbReference type="InterPro" id="IPR005119">
    <property type="entry name" value="LysR_subst-bd"/>
</dbReference>
<proteinExistence type="inferred from homology"/>
<dbReference type="Gene3D" id="3.40.190.10">
    <property type="entry name" value="Periplasmic binding protein-like II"/>
    <property type="match status" value="4"/>
</dbReference>
<feature type="domain" description="LysR substrate-binding" evidence="5">
    <location>
        <begin position="17"/>
        <end position="197"/>
    </location>
</feature>
<accession>A0ABP7CL00</accession>
<keyword evidence="4" id="KW-0804">Transcription</keyword>
<dbReference type="SUPFAM" id="SSF53850">
    <property type="entry name" value="Periplasmic binding protein-like II"/>
    <property type="match status" value="1"/>
</dbReference>
<keyword evidence="3" id="KW-0238">DNA-binding</keyword>
<dbReference type="Pfam" id="PF03466">
    <property type="entry name" value="LysR_substrate"/>
    <property type="match status" value="1"/>
</dbReference>
<dbReference type="PANTHER" id="PTHR30346:SF0">
    <property type="entry name" value="HCA OPERON TRANSCRIPTIONAL ACTIVATOR HCAR"/>
    <property type="match status" value="1"/>
</dbReference>
<reference evidence="7" key="1">
    <citation type="journal article" date="2019" name="Int. J. Syst. Evol. Microbiol.">
        <title>The Global Catalogue of Microorganisms (GCM) 10K type strain sequencing project: providing services to taxonomists for standard genome sequencing and annotation.</title>
        <authorList>
            <consortium name="The Broad Institute Genomics Platform"/>
            <consortium name="The Broad Institute Genome Sequencing Center for Infectious Disease"/>
            <person name="Wu L."/>
            <person name="Ma J."/>
        </authorList>
    </citation>
    <scope>NUCLEOTIDE SEQUENCE [LARGE SCALE GENOMIC DNA]</scope>
    <source>
        <strain evidence="7">JCM 16548</strain>
    </source>
</reference>
<gene>
    <name evidence="6" type="ORF">GCM10022204_02520</name>
</gene>
<evidence type="ECO:0000313" key="6">
    <source>
        <dbReference type="EMBL" id="GAA3690981.1"/>
    </source>
</evidence>
<evidence type="ECO:0000259" key="5">
    <source>
        <dbReference type="Pfam" id="PF03466"/>
    </source>
</evidence>